<reference evidence="10" key="1">
    <citation type="journal article" date="2014" name="Front. Microbiol.">
        <title>High frequency of phylogenetically diverse reductive dehalogenase-homologous genes in deep subseafloor sedimentary metagenomes.</title>
        <authorList>
            <person name="Kawai M."/>
            <person name="Futagami T."/>
            <person name="Toyoda A."/>
            <person name="Takaki Y."/>
            <person name="Nishi S."/>
            <person name="Hori S."/>
            <person name="Arai W."/>
            <person name="Tsubouchi T."/>
            <person name="Morono Y."/>
            <person name="Uchiyama I."/>
            <person name="Ito T."/>
            <person name="Fujiyama A."/>
            <person name="Inagaki F."/>
            <person name="Takami H."/>
        </authorList>
    </citation>
    <scope>NUCLEOTIDE SEQUENCE</scope>
    <source>
        <strain evidence="10">Expedition CK06-06</strain>
    </source>
</reference>
<evidence type="ECO:0000256" key="5">
    <source>
        <dbReference type="ARBA" id="ARBA00022692"/>
    </source>
</evidence>
<dbReference type="PROSITE" id="PS00409">
    <property type="entry name" value="PROKAR_NTER_METHYL"/>
    <property type="match status" value="1"/>
</dbReference>
<feature type="domain" description="General secretion pathway GspH" evidence="9">
    <location>
        <begin position="42"/>
        <end position="173"/>
    </location>
</feature>
<dbReference type="GO" id="GO:0005886">
    <property type="term" value="C:plasma membrane"/>
    <property type="evidence" value="ECO:0007669"/>
    <property type="project" value="UniProtKB-SubCell"/>
</dbReference>
<dbReference type="EMBL" id="BARU01011764">
    <property type="protein sequence ID" value="GAH33056.1"/>
    <property type="molecule type" value="Genomic_DNA"/>
</dbReference>
<dbReference type="Pfam" id="PF07963">
    <property type="entry name" value="N_methyl"/>
    <property type="match status" value="1"/>
</dbReference>
<keyword evidence="3" id="KW-0488">Methylation</keyword>
<keyword evidence="5 8" id="KW-0812">Transmembrane</keyword>
<keyword evidence="6 8" id="KW-1133">Transmembrane helix</keyword>
<dbReference type="AlphaFoldDB" id="X1EIC9"/>
<evidence type="ECO:0000256" key="6">
    <source>
        <dbReference type="ARBA" id="ARBA00022989"/>
    </source>
</evidence>
<keyword evidence="4" id="KW-0997">Cell inner membrane</keyword>
<evidence type="ECO:0000256" key="8">
    <source>
        <dbReference type="SAM" id="Phobius"/>
    </source>
</evidence>
<dbReference type="Gene3D" id="3.30.700.10">
    <property type="entry name" value="Glycoprotein, Type 4 Pilin"/>
    <property type="match status" value="1"/>
</dbReference>
<dbReference type="SUPFAM" id="SSF54523">
    <property type="entry name" value="Pili subunits"/>
    <property type="match status" value="1"/>
</dbReference>
<keyword evidence="7 8" id="KW-0472">Membrane</keyword>
<evidence type="ECO:0000256" key="3">
    <source>
        <dbReference type="ARBA" id="ARBA00022481"/>
    </source>
</evidence>
<keyword evidence="2" id="KW-1003">Cell membrane</keyword>
<dbReference type="Pfam" id="PF12019">
    <property type="entry name" value="GspH"/>
    <property type="match status" value="1"/>
</dbReference>
<protein>
    <recommendedName>
        <fullName evidence="9">General secretion pathway GspH domain-containing protein</fullName>
    </recommendedName>
</protein>
<accession>X1EIC9</accession>
<dbReference type="GO" id="GO:0015627">
    <property type="term" value="C:type II protein secretion system complex"/>
    <property type="evidence" value="ECO:0007669"/>
    <property type="project" value="InterPro"/>
</dbReference>
<dbReference type="NCBIfam" id="TIGR02532">
    <property type="entry name" value="IV_pilin_GFxxxE"/>
    <property type="match status" value="1"/>
</dbReference>
<dbReference type="InterPro" id="IPR022346">
    <property type="entry name" value="T2SS_GspH"/>
</dbReference>
<evidence type="ECO:0000256" key="4">
    <source>
        <dbReference type="ARBA" id="ARBA00022519"/>
    </source>
</evidence>
<dbReference type="GO" id="GO:0015628">
    <property type="term" value="P:protein secretion by the type II secretion system"/>
    <property type="evidence" value="ECO:0007669"/>
    <property type="project" value="InterPro"/>
</dbReference>
<gene>
    <name evidence="10" type="ORF">S03H2_21976</name>
</gene>
<dbReference type="InterPro" id="IPR045584">
    <property type="entry name" value="Pilin-like"/>
</dbReference>
<dbReference type="InterPro" id="IPR012902">
    <property type="entry name" value="N_methyl_site"/>
</dbReference>
<evidence type="ECO:0000256" key="7">
    <source>
        <dbReference type="ARBA" id="ARBA00023136"/>
    </source>
</evidence>
<sequence>MKRKGGFTLIELLITIVILGILAIIAIPGFSRWLPNYRLGVAVRDVFSNFQHARLTAVKRHRTCAITFNQPVGGTVYDYVMYVDQDSDLEFDDPGDEVLTKVLFSEQYEGVAFDTSKGGGDGIDFPANDDALPAIGFLSNGFSVDNAGNPVSGSLFLTNASGREREVAVSAAGNVTIIE</sequence>
<name>X1EIC9_9ZZZZ</name>
<evidence type="ECO:0000256" key="2">
    <source>
        <dbReference type="ARBA" id="ARBA00022475"/>
    </source>
</evidence>
<organism evidence="10">
    <name type="scientific">marine sediment metagenome</name>
    <dbReference type="NCBI Taxonomy" id="412755"/>
    <lineage>
        <taxon>unclassified sequences</taxon>
        <taxon>metagenomes</taxon>
        <taxon>ecological metagenomes</taxon>
    </lineage>
</organism>
<comment type="caution">
    <text evidence="10">The sequence shown here is derived from an EMBL/GenBank/DDBJ whole genome shotgun (WGS) entry which is preliminary data.</text>
</comment>
<comment type="subcellular location">
    <subcellularLocation>
        <location evidence="1">Cell inner membrane</location>
        <topology evidence="1">Single-pass membrane protein</topology>
    </subcellularLocation>
</comment>
<evidence type="ECO:0000259" key="9">
    <source>
        <dbReference type="Pfam" id="PF12019"/>
    </source>
</evidence>
<proteinExistence type="predicted"/>
<evidence type="ECO:0000256" key="1">
    <source>
        <dbReference type="ARBA" id="ARBA00004377"/>
    </source>
</evidence>
<feature type="transmembrane region" description="Helical" evidence="8">
    <location>
        <begin position="12"/>
        <end position="34"/>
    </location>
</feature>
<evidence type="ECO:0000313" key="10">
    <source>
        <dbReference type="EMBL" id="GAH33056.1"/>
    </source>
</evidence>